<feature type="transmembrane region" description="Helical" evidence="2">
    <location>
        <begin position="35"/>
        <end position="64"/>
    </location>
</feature>
<keyword evidence="5" id="KW-1185">Reference proteome</keyword>
<dbReference type="RefSeq" id="WP_106718939.1">
    <property type="nucleotide sequence ID" value="NZ_JACHXT010000005.1"/>
</dbReference>
<feature type="chain" id="PRO_5015148303" evidence="3">
    <location>
        <begin position="26"/>
        <end position="99"/>
    </location>
</feature>
<organism evidence="4 5">
    <name type="scientific">Phyllobacterium endophyticum</name>
    <dbReference type="NCBI Taxonomy" id="1149773"/>
    <lineage>
        <taxon>Bacteria</taxon>
        <taxon>Pseudomonadati</taxon>
        <taxon>Pseudomonadota</taxon>
        <taxon>Alphaproteobacteria</taxon>
        <taxon>Hyphomicrobiales</taxon>
        <taxon>Phyllobacteriaceae</taxon>
        <taxon>Phyllobacterium</taxon>
    </lineage>
</organism>
<keyword evidence="2" id="KW-0812">Transmembrane</keyword>
<evidence type="ECO:0000313" key="5">
    <source>
        <dbReference type="Proteomes" id="UP000241158"/>
    </source>
</evidence>
<comment type="subcellular location">
    <subcellularLocation>
        <location evidence="1">Membrane</location>
        <topology evidence="1">Multi-pass membrane protein</topology>
    </subcellularLocation>
</comment>
<dbReference type="Proteomes" id="UP000241158">
    <property type="component" value="Unassembled WGS sequence"/>
</dbReference>
<reference evidence="5" key="1">
    <citation type="submission" date="2017-11" db="EMBL/GenBank/DDBJ databases">
        <authorList>
            <person name="Kuznetsova I."/>
            <person name="Sazanova A."/>
            <person name="Chirak E."/>
            <person name="Safronova V."/>
            <person name="Willems A."/>
        </authorList>
    </citation>
    <scope>NUCLEOTIDE SEQUENCE [LARGE SCALE GENOMIC DNA]</scope>
    <source>
        <strain evidence="5">PEPV15</strain>
    </source>
</reference>
<protein>
    <submittedName>
        <fullName evidence="4">Conjugal transfer protein TrbC</fullName>
    </submittedName>
</protein>
<evidence type="ECO:0000256" key="3">
    <source>
        <dbReference type="SAM" id="SignalP"/>
    </source>
</evidence>
<evidence type="ECO:0000256" key="1">
    <source>
        <dbReference type="ARBA" id="ARBA00004141"/>
    </source>
</evidence>
<sequence length="99" mass="10385">MNFRSAIFKAFVVLPCTIFANEASAQSGLQPVQSVLQTLISVLTGPIASMLAILAVISCGFLAWSGRFTWGIAGSVIMGIVLVFGSTQIVAFFQTALGN</sequence>
<feature type="transmembrane region" description="Helical" evidence="2">
    <location>
        <begin position="76"/>
        <end position="97"/>
    </location>
</feature>
<keyword evidence="2" id="KW-1133">Transmembrane helix</keyword>
<accession>A0A2P7AMP5</accession>
<keyword evidence="2" id="KW-0472">Membrane</keyword>
<keyword evidence="3" id="KW-0732">Signal</keyword>
<evidence type="ECO:0000313" key="4">
    <source>
        <dbReference type="EMBL" id="PSH55496.1"/>
    </source>
</evidence>
<dbReference type="AlphaFoldDB" id="A0A2P7AMP5"/>
<dbReference type="OrthoDB" id="7863715at2"/>
<dbReference type="Pfam" id="PF04956">
    <property type="entry name" value="TrbC"/>
    <property type="match status" value="1"/>
</dbReference>
<feature type="signal peptide" evidence="3">
    <location>
        <begin position="1"/>
        <end position="25"/>
    </location>
</feature>
<proteinExistence type="predicted"/>
<gene>
    <name evidence="4" type="ORF">CU100_22920</name>
</gene>
<dbReference type="InterPro" id="IPR007039">
    <property type="entry name" value="TrbC/VirB2"/>
</dbReference>
<name>A0A2P7AMP5_9HYPH</name>
<dbReference type="EMBL" id="PGGN01000005">
    <property type="protein sequence ID" value="PSH55496.1"/>
    <property type="molecule type" value="Genomic_DNA"/>
</dbReference>
<evidence type="ECO:0000256" key="2">
    <source>
        <dbReference type="SAM" id="Phobius"/>
    </source>
</evidence>
<comment type="caution">
    <text evidence="4">The sequence shown here is derived from an EMBL/GenBank/DDBJ whole genome shotgun (WGS) entry which is preliminary data.</text>
</comment>
<dbReference type="GO" id="GO:0016020">
    <property type="term" value="C:membrane"/>
    <property type="evidence" value="ECO:0007669"/>
    <property type="project" value="UniProtKB-SubCell"/>
</dbReference>